<sequence>MFSGKTQPPEHLTSASSSNSSSSRSMSTKGRFDQTAQPTSLVPQKGFAYKASQYQSLPVALTQTKNTQYTTFSTPVSGLKQTGLLVPLKHIRRAVADIYTFAVQPTEDPQNQFWEKQVAESKQISPKTQRRPQNPSSTARNNATARQTPNSSSSAVVSSTKFSKYPNYTTTASRLVSFKACQNIATSTRLLSEAGFFFAGTEDCTRCFYCGIGLRHWSENDDPWTEHARFSLDCDHVVSEKGREFVNLVKLALELTNEKETGAVQTADISKLSTPNARQDSSDKIDKLMKTEAAQSVLENDYSEELVKRAIVKVLRSKVLSRENQHLREKTLCSYCKRLEVSLVFLPCGHLVSCNTCGDRQKSCVTCGSNVKGTVRTYKA</sequence>
<dbReference type="SUPFAM" id="SSF57924">
    <property type="entry name" value="Inhibitor of apoptosis (IAP) repeat"/>
    <property type="match status" value="1"/>
</dbReference>
<dbReference type="InterPro" id="IPR050784">
    <property type="entry name" value="IAP"/>
</dbReference>
<protein>
    <submittedName>
        <fullName evidence="2">DIAP1-like protein</fullName>
    </submittedName>
</protein>
<dbReference type="Proteomes" id="UP001164746">
    <property type="component" value="Chromosome 10"/>
</dbReference>
<feature type="region of interest" description="Disordered" evidence="1">
    <location>
        <begin position="117"/>
        <end position="156"/>
    </location>
</feature>
<dbReference type="Gene3D" id="3.30.40.10">
    <property type="entry name" value="Zinc/RING finger domain, C3HC4 (zinc finger)"/>
    <property type="match status" value="1"/>
</dbReference>
<evidence type="ECO:0000256" key="1">
    <source>
        <dbReference type="SAM" id="MobiDB-lite"/>
    </source>
</evidence>
<keyword evidence="3" id="KW-1185">Reference proteome</keyword>
<feature type="compositionally biased region" description="Polar residues" evidence="1">
    <location>
        <begin position="117"/>
        <end position="150"/>
    </location>
</feature>
<dbReference type="Gene3D" id="1.10.1170.10">
    <property type="entry name" value="Inhibitor Of Apoptosis Protein (2mihbC-IAP-1), Chain A"/>
    <property type="match status" value="1"/>
</dbReference>
<feature type="region of interest" description="Disordered" evidence="1">
    <location>
        <begin position="1"/>
        <end position="39"/>
    </location>
</feature>
<dbReference type="Pfam" id="PF00653">
    <property type="entry name" value="BIR"/>
    <property type="match status" value="1"/>
</dbReference>
<dbReference type="InterPro" id="IPR013083">
    <property type="entry name" value="Znf_RING/FYVE/PHD"/>
</dbReference>
<dbReference type="PANTHER" id="PTHR10044">
    <property type="entry name" value="INHIBITOR OF APOPTOSIS"/>
    <property type="match status" value="1"/>
</dbReference>
<organism evidence="2 3">
    <name type="scientific">Mya arenaria</name>
    <name type="common">Soft-shell clam</name>
    <dbReference type="NCBI Taxonomy" id="6604"/>
    <lineage>
        <taxon>Eukaryota</taxon>
        <taxon>Metazoa</taxon>
        <taxon>Spiralia</taxon>
        <taxon>Lophotrochozoa</taxon>
        <taxon>Mollusca</taxon>
        <taxon>Bivalvia</taxon>
        <taxon>Autobranchia</taxon>
        <taxon>Heteroconchia</taxon>
        <taxon>Euheterodonta</taxon>
        <taxon>Imparidentia</taxon>
        <taxon>Neoheterodontei</taxon>
        <taxon>Myida</taxon>
        <taxon>Myoidea</taxon>
        <taxon>Myidae</taxon>
        <taxon>Mya</taxon>
    </lineage>
</organism>
<accession>A0ABY7F6E7</accession>
<dbReference type="PROSITE" id="PS50143">
    <property type="entry name" value="BIR_REPEAT_2"/>
    <property type="match status" value="1"/>
</dbReference>
<reference evidence="2" key="1">
    <citation type="submission" date="2022-11" db="EMBL/GenBank/DDBJ databases">
        <title>Centuries of genome instability and evolution in soft-shell clam transmissible cancer (bioRxiv).</title>
        <authorList>
            <person name="Hart S.F.M."/>
            <person name="Yonemitsu M.A."/>
            <person name="Giersch R.M."/>
            <person name="Beal B.F."/>
            <person name="Arriagada G."/>
            <person name="Davis B.W."/>
            <person name="Ostrander E.A."/>
            <person name="Goff S.P."/>
            <person name="Metzger M.J."/>
        </authorList>
    </citation>
    <scope>NUCLEOTIDE SEQUENCE</scope>
    <source>
        <strain evidence="2">MELC-2E11</strain>
        <tissue evidence="2">Siphon/mantle</tissue>
    </source>
</reference>
<dbReference type="CDD" id="cd00022">
    <property type="entry name" value="BIR"/>
    <property type="match status" value="1"/>
</dbReference>
<proteinExistence type="predicted"/>
<dbReference type="Pfam" id="PF13920">
    <property type="entry name" value="zf-C3HC4_3"/>
    <property type="match status" value="1"/>
</dbReference>
<evidence type="ECO:0000313" key="2">
    <source>
        <dbReference type="EMBL" id="WAR16587.1"/>
    </source>
</evidence>
<dbReference type="InterPro" id="IPR001370">
    <property type="entry name" value="BIR_rpt"/>
</dbReference>
<gene>
    <name evidence="2" type="ORF">MAR_031181</name>
</gene>
<feature type="compositionally biased region" description="Low complexity" evidence="1">
    <location>
        <begin position="14"/>
        <end position="27"/>
    </location>
</feature>
<dbReference type="PANTHER" id="PTHR10044:SF139">
    <property type="entry name" value="DEATH-ASSOCIATED INHIBITOR OF APOPTOSIS 2"/>
    <property type="match status" value="1"/>
</dbReference>
<evidence type="ECO:0000313" key="3">
    <source>
        <dbReference type="Proteomes" id="UP001164746"/>
    </source>
</evidence>
<dbReference type="EMBL" id="CP111021">
    <property type="protein sequence ID" value="WAR16587.1"/>
    <property type="molecule type" value="Genomic_DNA"/>
</dbReference>
<dbReference type="SMART" id="SM00238">
    <property type="entry name" value="BIR"/>
    <property type="match status" value="1"/>
</dbReference>
<name>A0ABY7F6E7_MYAAR</name>